<dbReference type="Proteomes" id="UP001221208">
    <property type="component" value="Unassembled WGS sequence"/>
</dbReference>
<evidence type="ECO:0000313" key="7">
    <source>
        <dbReference type="Proteomes" id="UP001221208"/>
    </source>
</evidence>
<dbReference type="Gene3D" id="3.40.50.150">
    <property type="entry name" value="Vaccinia Virus protein VP39"/>
    <property type="match status" value="1"/>
</dbReference>
<feature type="transmembrane region" description="Helical" evidence="4">
    <location>
        <begin position="12"/>
        <end position="34"/>
    </location>
</feature>
<feature type="transmembrane region" description="Helical" evidence="4">
    <location>
        <begin position="40"/>
        <end position="59"/>
    </location>
</feature>
<keyword evidence="3" id="KW-0949">S-adenosyl-L-methionine</keyword>
<dbReference type="EMBL" id="JAQQXR010000004">
    <property type="protein sequence ID" value="MDC8758528.1"/>
    <property type="molecule type" value="Genomic_DNA"/>
</dbReference>
<keyword evidence="4" id="KW-1133">Transmembrane helix</keyword>
<dbReference type="RefSeq" id="WP_273671207.1">
    <property type="nucleotide sequence ID" value="NZ_JAQQXR010000004.1"/>
</dbReference>
<feature type="transmembrane region" description="Helical" evidence="4">
    <location>
        <begin position="71"/>
        <end position="102"/>
    </location>
</feature>
<dbReference type="CDD" id="cd02440">
    <property type="entry name" value="AdoMet_MTases"/>
    <property type="match status" value="1"/>
</dbReference>
<gene>
    <name evidence="6" type="ORF">OIK44_13180</name>
</gene>
<dbReference type="GO" id="GO:0032259">
    <property type="term" value="P:methylation"/>
    <property type="evidence" value="ECO:0007669"/>
    <property type="project" value="UniProtKB-KW"/>
</dbReference>
<evidence type="ECO:0000259" key="5">
    <source>
        <dbReference type="Pfam" id="PF13649"/>
    </source>
</evidence>
<keyword evidence="4" id="KW-0472">Membrane</keyword>
<evidence type="ECO:0000313" key="6">
    <source>
        <dbReference type="EMBL" id="MDC8758528.1"/>
    </source>
</evidence>
<dbReference type="InterPro" id="IPR026170">
    <property type="entry name" value="FAM173A/B"/>
</dbReference>
<dbReference type="Pfam" id="PF13649">
    <property type="entry name" value="Methyltransf_25"/>
    <property type="match status" value="1"/>
</dbReference>
<dbReference type="PANTHER" id="PTHR13610">
    <property type="entry name" value="METHYLTRANSFERASE DOMAIN-CONTAINING PROTEIN"/>
    <property type="match status" value="1"/>
</dbReference>
<dbReference type="InterPro" id="IPR041698">
    <property type="entry name" value="Methyltransf_25"/>
</dbReference>
<protein>
    <submittedName>
        <fullName evidence="6">Methyltransferase domain-containing protein</fullName>
    </submittedName>
</protein>
<dbReference type="PANTHER" id="PTHR13610:SF9">
    <property type="entry name" value="FI06469P"/>
    <property type="match status" value="1"/>
</dbReference>
<keyword evidence="4" id="KW-0812">Transmembrane</keyword>
<feature type="domain" description="Methyltransferase" evidence="5">
    <location>
        <begin position="135"/>
        <end position="222"/>
    </location>
</feature>
<keyword evidence="2" id="KW-0808">Transferase</keyword>
<evidence type="ECO:0000256" key="1">
    <source>
        <dbReference type="ARBA" id="ARBA00022603"/>
    </source>
</evidence>
<keyword evidence="7" id="KW-1185">Reference proteome</keyword>
<keyword evidence="1 6" id="KW-0489">Methyltransferase</keyword>
<proteinExistence type="predicted"/>
<accession>A0ABT5K0M5</accession>
<comment type="caution">
    <text evidence="6">The sequence shown here is derived from an EMBL/GenBank/DDBJ whole genome shotgun (WGS) entry which is preliminary data.</text>
</comment>
<evidence type="ECO:0000256" key="2">
    <source>
        <dbReference type="ARBA" id="ARBA00022679"/>
    </source>
</evidence>
<sequence length="255" mass="27837">MSLPRQIWRAPAVRAALLQALAFPLMLALVYLLARAGLALPLFAVALLQGALAAALSWRCGLAPWWRAIQLLFAPALLAASALHLPPLLFLLAFIFLLGLYWSTFRTQVPFYPSGPAVWDAVAQLLPAQRPARLVDIGSGLGGLVLALARRRPDCSFSGIELAPLPWLCSVLRARLAGSAARFLRGDYEKLDFAQFDAVFAYLSPAAMPALWQKAAREMRPGTMLLSYEFCIAGQEAQRIIAATPSGPALYVWYF</sequence>
<evidence type="ECO:0000256" key="3">
    <source>
        <dbReference type="ARBA" id="ARBA00022691"/>
    </source>
</evidence>
<reference evidence="6 7" key="1">
    <citation type="submission" date="2022-10" db="EMBL/GenBank/DDBJ databases">
        <title>Janthinobacterium sp. hw3 Genome sequencing.</title>
        <authorList>
            <person name="Park S."/>
        </authorList>
    </citation>
    <scope>NUCLEOTIDE SEQUENCE [LARGE SCALE GENOMIC DNA]</scope>
    <source>
        <strain evidence="7">hw3</strain>
    </source>
</reference>
<name>A0ABT5K0M5_9BURK</name>
<organism evidence="6 7">
    <name type="scientific">Janthinobacterium fluminis</name>
    <dbReference type="NCBI Taxonomy" id="2987524"/>
    <lineage>
        <taxon>Bacteria</taxon>
        <taxon>Pseudomonadati</taxon>
        <taxon>Pseudomonadota</taxon>
        <taxon>Betaproteobacteria</taxon>
        <taxon>Burkholderiales</taxon>
        <taxon>Oxalobacteraceae</taxon>
        <taxon>Janthinobacterium</taxon>
    </lineage>
</organism>
<evidence type="ECO:0000256" key="4">
    <source>
        <dbReference type="SAM" id="Phobius"/>
    </source>
</evidence>
<dbReference type="SUPFAM" id="SSF53335">
    <property type="entry name" value="S-adenosyl-L-methionine-dependent methyltransferases"/>
    <property type="match status" value="1"/>
</dbReference>
<dbReference type="GO" id="GO:0008168">
    <property type="term" value="F:methyltransferase activity"/>
    <property type="evidence" value="ECO:0007669"/>
    <property type="project" value="UniProtKB-KW"/>
</dbReference>
<dbReference type="InterPro" id="IPR029063">
    <property type="entry name" value="SAM-dependent_MTases_sf"/>
</dbReference>